<protein>
    <submittedName>
        <fullName evidence="2">Uncharacterized protein</fullName>
    </submittedName>
</protein>
<accession>A0A9Q1CLD8</accession>
<evidence type="ECO:0000313" key="2">
    <source>
        <dbReference type="EMBL" id="KAJ8047717.1"/>
    </source>
</evidence>
<gene>
    <name evidence="2" type="ORF">HOLleu_06780</name>
</gene>
<comment type="caution">
    <text evidence="2">The sequence shown here is derived from an EMBL/GenBank/DDBJ whole genome shotgun (WGS) entry which is preliminary data.</text>
</comment>
<dbReference type="Proteomes" id="UP001152320">
    <property type="component" value="Chromosome 2"/>
</dbReference>
<feature type="signal peptide" evidence="1">
    <location>
        <begin position="1"/>
        <end position="18"/>
    </location>
</feature>
<feature type="chain" id="PRO_5040254733" evidence="1">
    <location>
        <begin position="19"/>
        <end position="97"/>
    </location>
</feature>
<organism evidence="2 3">
    <name type="scientific">Holothuria leucospilota</name>
    <name type="common">Black long sea cucumber</name>
    <name type="synonym">Mertensiothuria leucospilota</name>
    <dbReference type="NCBI Taxonomy" id="206669"/>
    <lineage>
        <taxon>Eukaryota</taxon>
        <taxon>Metazoa</taxon>
        <taxon>Echinodermata</taxon>
        <taxon>Eleutherozoa</taxon>
        <taxon>Echinozoa</taxon>
        <taxon>Holothuroidea</taxon>
        <taxon>Aspidochirotacea</taxon>
        <taxon>Aspidochirotida</taxon>
        <taxon>Holothuriidae</taxon>
        <taxon>Holothuria</taxon>
    </lineage>
</organism>
<proteinExistence type="predicted"/>
<reference evidence="2" key="1">
    <citation type="submission" date="2021-10" db="EMBL/GenBank/DDBJ databases">
        <title>Tropical sea cucumber genome reveals ecological adaptation and Cuvierian tubules defense mechanism.</title>
        <authorList>
            <person name="Chen T."/>
        </authorList>
    </citation>
    <scope>NUCLEOTIDE SEQUENCE</scope>
    <source>
        <strain evidence="2">Nanhai2018</strain>
        <tissue evidence="2">Muscle</tissue>
    </source>
</reference>
<evidence type="ECO:0000256" key="1">
    <source>
        <dbReference type="SAM" id="SignalP"/>
    </source>
</evidence>
<evidence type="ECO:0000313" key="3">
    <source>
        <dbReference type="Proteomes" id="UP001152320"/>
    </source>
</evidence>
<sequence length="97" mass="10748">MRTVGFFLFGLTTLPVAADNTASVHVWINIVLVFCVVPQYQVECASNAMHLKLIKDLFKDQAENAYLRPVNDTNEAVSVGFRFTPTISVLVSCRNLG</sequence>
<dbReference type="EMBL" id="JAIZAY010000002">
    <property type="protein sequence ID" value="KAJ8047717.1"/>
    <property type="molecule type" value="Genomic_DNA"/>
</dbReference>
<name>A0A9Q1CLD8_HOLLE</name>
<keyword evidence="3" id="KW-1185">Reference proteome</keyword>
<keyword evidence="1" id="KW-0732">Signal</keyword>
<dbReference type="AlphaFoldDB" id="A0A9Q1CLD8"/>